<dbReference type="Gene3D" id="2.60.40.10">
    <property type="entry name" value="Immunoglobulins"/>
    <property type="match status" value="2"/>
</dbReference>
<dbReference type="NCBIfam" id="TIGR01451">
    <property type="entry name" value="B_ant_repeat"/>
    <property type="match status" value="1"/>
</dbReference>
<evidence type="ECO:0000259" key="2">
    <source>
        <dbReference type="Pfam" id="PF01345"/>
    </source>
</evidence>
<sequence>MRRPSGFLPAAAASPRRVLAAYRAPAFCPPITTSITMASVERAQPLPPSHPRPRCRLLRWLAARPCVRTAARRVLLLSVLVYAVPVLAAVTAGTVRTGSGAAITGTSPYDSLDTAGNNGDVRSNDTVTYALQYYTDGGDSQVTITSVLPTCAAGTTGCASGDRIFAWQALPLQCDGSGSGISADGLTLTCVINGPMDAGARSILPVVLVLPNAPNGAVLAPPATTFTSPQTATPPTTGYLSTDSGDAVVTVRARGAYDVVKQPQSNGSRNRWIYTQLNGQDGWVMSYAAGIRAPGGRKGLEQIDADGISWTDNLSDIVVTSSNDPNGAAALQNAIRTQGVLYSWPAGNCALNNGANSGSVGFFGMPNGGTGRTPNQLRDSGTCTATQSGPGAPINVAIKDAPWSGTYLSSDGTYFPRQGTEYNDLSPGDNYVAVRMVSIWIPASGFDPMINGSAVTVTNTYSDVRGRTISGQSLSADDTANNAASLNFTKTVSVGGSKQYLNTGASGWHTADGTVQDGSSFGAGVDALNTSSTPIQGLVLCEKLDTTKYQLTGAAAPIAGSQPQGWANGNVVIEYGTGSRNGVGDGWASRDDQANATCGNDQSPTWYADFNAVPGGAARITKVRARVLVPMPASAQASLQLALKATRTAPVSGYGVAAGHVWDNGTAVYNYGAIGSRNVPDGSAPDAEGVRWIGLGDDTSRFATSTAWGDVVTLIAARASISKATVTPANNINAVMAGQQVEYELRPVLSSPGTTPTTTTMQVRDVLPPEAQYVAGSASLAPSSVQANIPQSGYTTLVWDLPSVTTGQTITPIRFKINVDVASSNARVMPNFTVVSSPLDAGSCQNSGGVYDGILNSGYSVDPATGAVTGTLCRLAARRDLTISNPGGFQISKRADNDVVEPDQAIGYTLRWISVGGDVQSSDLIDVLPYTGDARASRVTGSAGLAAAVGAISGDGSPASTVYYSSAAAASVERDPDASSNALNGGSTRWCTQAQFGNTGCPASLTQVTAVRVVSAAGVRQPDGQVRSARIVLRLQGNADGDVFSNDFTMRGVSGNVPFTRAVVSAAAATRVVAGALSGKVFRDDNDNGQFDGSDAGIAAVQVTLEGCSSGPDGIVQTASLPVSGAIACAGDDVPVNRSASTDAQGDYLFANVISGRYRLVKAQPAGYADGKRHVGSLGGTANAVGTVPSVISDILVPRQGNGVRYDFAELLTRATLVLRKTSRGGTGSFAFTLSNTAQASGSVTTSASGSAVQVDGDAASAGTQAFVVSTLGRAVDITETAVAGWHLSAAETRCSIGNRVVGSLDSASRTYTVPAAEVVGGVEIDCDLVNDPDARITVSKSANPASGSEVAPNDRIAYRLAVNVTGAATTAPVILTDTLSEKLSLDVASIMTPSGGTCSVAGQILTCTLASGTAAGSHVFGYSAKVAADATGAVSNVVVPSGADNPACINPEQCRTQHAIRAIFTVTKRVVGTPQLVPGTADEFSVRYRLDVANIGGSAGEYALTDTPQFDADARLLSATSTRGSESAVSLEGSGAWALASKRTLAAGGSETYLLDLHLKVAAGSNQDDDACVAGTPQHGLFNLATLSAAQGSLQDNACVETPKPVLSNLLSVEKTGSTRQGEVGDLVGYTVRIRNSGTGIALRPVLVDRLPAGFRLVEGSVRARGATLLSVQGAPGPVLRIEVERIDPGAEVVVAYRVRLGVGAMQGDGINRAQAECRTRVQGPSQVCSNESRWKVDISGGVFGEEGCVVGQVFVDCNGNSVKDPEELGIPGARMYMEDGTYFIADSEGKYSYCGVRPTTHVIKIDPRTLPRGSRMVTSSTRNAADAGSVFVDMKNGELQRADFIEGSCSNPVIEQVKARRAQGEIGSVQTEVGQPPLTFESKPAPQRDPLQQGTDSANQPIEQVRQRPAQGDARTNDAKPAAEDGTP</sequence>
<dbReference type="Pfam" id="PF01345">
    <property type="entry name" value="DUF11"/>
    <property type="match status" value="1"/>
</dbReference>
<feature type="domain" description="DUF7927" evidence="4">
    <location>
        <begin position="1337"/>
        <end position="1459"/>
    </location>
</feature>
<dbReference type="EMBL" id="WJPM01000023">
    <property type="protein sequence ID" value="MRH76827.1"/>
    <property type="molecule type" value="Genomic_DNA"/>
</dbReference>
<evidence type="ECO:0000313" key="5">
    <source>
        <dbReference type="EMBL" id="MRH02530.1"/>
    </source>
</evidence>
<reference evidence="7 8" key="1">
    <citation type="submission" date="2019-11" db="EMBL/GenBank/DDBJ databases">
        <title>First report of rice panicle blight caused by Xanthomonas sp. in Iran.</title>
        <authorList>
            <person name="Mirghasempour S.A."/>
            <person name="Huang S."/>
            <person name="Brady C.L."/>
            <person name="Studholme D.J."/>
        </authorList>
    </citation>
    <scope>NUCLEOTIDE SEQUENCE [LARGE SCALE GENOMIC DNA]</scope>
    <source>
        <strain evidence="5 8">ASD011</strain>
        <strain evidence="7">SAM114</strain>
    </source>
</reference>
<protein>
    <submittedName>
        <fullName evidence="5">DUF11 domain-containing protein</fullName>
    </submittedName>
</protein>
<evidence type="ECO:0000256" key="1">
    <source>
        <dbReference type="SAM" id="MobiDB-lite"/>
    </source>
</evidence>
<dbReference type="InterPro" id="IPR051172">
    <property type="entry name" value="Chlamydia_OmcB"/>
</dbReference>
<accession>A0A6N7QF83</accession>
<dbReference type="Proteomes" id="UP000439314">
    <property type="component" value="Unassembled WGS sequence"/>
</dbReference>
<dbReference type="PANTHER" id="PTHR34819">
    <property type="entry name" value="LARGE CYSTEINE-RICH PERIPLASMIC PROTEIN OMCB"/>
    <property type="match status" value="1"/>
</dbReference>
<feature type="domain" description="DUF11" evidence="2">
    <location>
        <begin position="1612"/>
        <end position="1717"/>
    </location>
</feature>
<feature type="domain" description="SpaA-like prealbumin fold" evidence="3">
    <location>
        <begin position="1218"/>
        <end position="1332"/>
    </location>
</feature>
<evidence type="ECO:0000259" key="3">
    <source>
        <dbReference type="Pfam" id="PF24514"/>
    </source>
</evidence>
<evidence type="ECO:0000259" key="4">
    <source>
        <dbReference type="Pfam" id="PF25549"/>
    </source>
</evidence>
<evidence type="ECO:0000313" key="6">
    <source>
        <dbReference type="EMBL" id="MRH76827.1"/>
    </source>
</evidence>
<dbReference type="EMBL" id="WJPN01000023">
    <property type="protein sequence ID" value="MRH02530.1"/>
    <property type="molecule type" value="Genomic_DNA"/>
</dbReference>
<dbReference type="InterPro" id="IPR057687">
    <property type="entry name" value="DUF7927"/>
</dbReference>
<dbReference type="InterPro" id="IPR013783">
    <property type="entry name" value="Ig-like_fold"/>
</dbReference>
<dbReference type="Proteomes" id="UP000437931">
    <property type="component" value="Unassembled WGS sequence"/>
</dbReference>
<feature type="region of interest" description="Disordered" evidence="1">
    <location>
        <begin position="1863"/>
        <end position="1930"/>
    </location>
</feature>
<keyword evidence="7" id="KW-1185">Reference proteome</keyword>
<dbReference type="Pfam" id="PF25549">
    <property type="entry name" value="DUF7927"/>
    <property type="match status" value="1"/>
</dbReference>
<reference evidence="6" key="2">
    <citation type="journal article" date="2020" name="Plant Dis.">
        <title>A Grain Rot of Rice in Iran Caused by a Xanthomonas Strain Closely Related to X. sacchari.</title>
        <authorList>
            <person name="Mirghasempour S.A."/>
            <person name="Huang S."/>
            <person name="Studholme D.J."/>
            <person name="Brady C.L."/>
        </authorList>
    </citation>
    <scope>NUCLEOTIDE SEQUENCE</scope>
    <source>
        <strain evidence="6">SAM114</strain>
    </source>
</reference>
<evidence type="ECO:0000313" key="8">
    <source>
        <dbReference type="Proteomes" id="UP000439314"/>
    </source>
</evidence>
<comment type="caution">
    <text evidence="5">The sequence shown here is derived from an EMBL/GenBank/DDBJ whole genome shotgun (WGS) entry which is preliminary data.</text>
</comment>
<dbReference type="InterPro" id="IPR055371">
    <property type="entry name" value="SpaA_PFL_dom_4"/>
</dbReference>
<feature type="compositionally biased region" description="Basic and acidic residues" evidence="1">
    <location>
        <begin position="1917"/>
        <end position="1930"/>
    </location>
</feature>
<gene>
    <name evidence="5" type="ORF">GIY21_19710</name>
    <name evidence="6" type="ORF">GIY22_19550</name>
</gene>
<name>A0A6N7QF83_9XANT</name>
<dbReference type="SUPFAM" id="SSF117074">
    <property type="entry name" value="Hypothetical protein PA1324"/>
    <property type="match status" value="1"/>
</dbReference>
<evidence type="ECO:0000313" key="7">
    <source>
        <dbReference type="Proteomes" id="UP000437931"/>
    </source>
</evidence>
<proteinExistence type="predicted"/>
<dbReference type="InterPro" id="IPR001434">
    <property type="entry name" value="OmcB-like_DUF11"/>
</dbReference>
<dbReference type="InterPro" id="IPR047589">
    <property type="entry name" value="DUF11_rpt"/>
</dbReference>
<feature type="compositionally biased region" description="Polar residues" evidence="1">
    <location>
        <begin position="1892"/>
        <end position="1904"/>
    </location>
</feature>
<organism evidence="5 8">
    <name type="scientific">Xanthomonas sontii</name>
    <dbReference type="NCBI Taxonomy" id="2650745"/>
    <lineage>
        <taxon>Bacteria</taxon>
        <taxon>Pseudomonadati</taxon>
        <taxon>Pseudomonadota</taxon>
        <taxon>Gammaproteobacteria</taxon>
        <taxon>Lysobacterales</taxon>
        <taxon>Lysobacteraceae</taxon>
        <taxon>Xanthomonas</taxon>
    </lineage>
</organism>
<dbReference type="Pfam" id="PF24514">
    <property type="entry name" value="SpaA_4"/>
    <property type="match status" value="1"/>
</dbReference>